<dbReference type="Gene3D" id="1.10.1660.10">
    <property type="match status" value="1"/>
</dbReference>
<keyword evidence="1" id="KW-0805">Transcription regulation</keyword>
<evidence type="ECO:0000259" key="4">
    <source>
        <dbReference type="PROSITE" id="PS50937"/>
    </source>
</evidence>
<gene>
    <name evidence="5" type="ORF">ACFPFW_00710</name>
</gene>
<evidence type="ECO:0000313" key="6">
    <source>
        <dbReference type="Proteomes" id="UP001595796"/>
    </source>
</evidence>
<sequence>MSDVLTIGYLARQTGTKVETIRFYERSGLLPAPARTDSNYRAYDISHLRRLSFIRKARDLGFSLDQVRELMSLSDERDRSCAAVDAIAHAHRSDIERKIEDLKALKLELDNIIDQCGCGTVAECRIIESLSPTDR</sequence>
<dbReference type="InterPro" id="IPR047057">
    <property type="entry name" value="MerR_fam"/>
</dbReference>
<name>A0ABV9YWU3_9HYPH</name>
<dbReference type="InterPro" id="IPR009061">
    <property type="entry name" value="DNA-bd_dom_put_sf"/>
</dbReference>
<organism evidence="5 6">
    <name type="scientific">Flaviflagellibacter deserti</name>
    <dbReference type="NCBI Taxonomy" id="2267266"/>
    <lineage>
        <taxon>Bacteria</taxon>
        <taxon>Pseudomonadati</taxon>
        <taxon>Pseudomonadota</taxon>
        <taxon>Alphaproteobacteria</taxon>
        <taxon>Hyphomicrobiales</taxon>
        <taxon>Flaviflagellibacter</taxon>
    </lineage>
</organism>
<dbReference type="Proteomes" id="UP001595796">
    <property type="component" value="Unassembled WGS sequence"/>
</dbReference>
<protein>
    <submittedName>
        <fullName evidence="5">Helix-turn-helix domain-containing protein</fullName>
    </submittedName>
</protein>
<dbReference type="SMART" id="SM00422">
    <property type="entry name" value="HTH_MERR"/>
    <property type="match status" value="1"/>
</dbReference>
<dbReference type="PRINTS" id="PR00040">
    <property type="entry name" value="HTHMERR"/>
</dbReference>
<dbReference type="PANTHER" id="PTHR30204:SF94">
    <property type="entry name" value="HEAVY METAL-DEPENDENT TRANSCRIPTIONAL REGULATOR HI_0293-RELATED"/>
    <property type="match status" value="1"/>
</dbReference>
<evidence type="ECO:0000256" key="2">
    <source>
        <dbReference type="ARBA" id="ARBA00023125"/>
    </source>
</evidence>
<keyword evidence="3" id="KW-0804">Transcription</keyword>
<dbReference type="Pfam" id="PF00376">
    <property type="entry name" value="MerR"/>
    <property type="match status" value="1"/>
</dbReference>
<dbReference type="Pfam" id="PF09278">
    <property type="entry name" value="MerR-DNA-bind"/>
    <property type="match status" value="1"/>
</dbReference>
<comment type="caution">
    <text evidence="5">The sequence shown here is derived from an EMBL/GenBank/DDBJ whole genome shotgun (WGS) entry which is preliminary data.</text>
</comment>
<dbReference type="InterPro" id="IPR015358">
    <property type="entry name" value="Tscrpt_reg_MerR_DNA-bd"/>
</dbReference>
<dbReference type="EMBL" id="JBHSJF010000001">
    <property type="protein sequence ID" value="MFC5066532.1"/>
    <property type="molecule type" value="Genomic_DNA"/>
</dbReference>
<keyword evidence="6" id="KW-1185">Reference proteome</keyword>
<feature type="domain" description="HTH merR-type" evidence="4">
    <location>
        <begin position="4"/>
        <end position="73"/>
    </location>
</feature>
<dbReference type="SUPFAM" id="SSF46955">
    <property type="entry name" value="Putative DNA-binding domain"/>
    <property type="match status" value="1"/>
</dbReference>
<dbReference type="RefSeq" id="WP_379768982.1">
    <property type="nucleotide sequence ID" value="NZ_JBHSJF010000001.1"/>
</dbReference>
<evidence type="ECO:0000313" key="5">
    <source>
        <dbReference type="EMBL" id="MFC5066532.1"/>
    </source>
</evidence>
<accession>A0ABV9YWU3</accession>
<keyword evidence="2" id="KW-0238">DNA-binding</keyword>
<dbReference type="InterPro" id="IPR000551">
    <property type="entry name" value="MerR-type_HTH_dom"/>
</dbReference>
<reference evidence="6" key="1">
    <citation type="journal article" date="2019" name="Int. J. Syst. Evol. Microbiol.">
        <title>The Global Catalogue of Microorganisms (GCM) 10K type strain sequencing project: providing services to taxonomists for standard genome sequencing and annotation.</title>
        <authorList>
            <consortium name="The Broad Institute Genomics Platform"/>
            <consortium name="The Broad Institute Genome Sequencing Center for Infectious Disease"/>
            <person name="Wu L."/>
            <person name="Ma J."/>
        </authorList>
    </citation>
    <scope>NUCLEOTIDE SEQUENCE [LARGE SCALE GENOMIC DNA]</scope>
    <source>
        <strain evidence="6">CGMCC 1.16444</strain>
    </source>
</reference>
<proteinExistence type="predicted"/>
<evidence type="ECO:0000256" key="3">
    <source>
        <dbReference type="ARBA" id="ARBA00023163"/>
    </source>
</evidence>
<dbReference type="CDD" id="cd04785">
    <property type="entry name" value="HTH_CadR-PbrR-like"/>
    <property type="match status" value="1"/>
</dbReference>
<dbReference type="PANTHER" id="PTHR30204">
    <property type="entry name" value="REDOX-CYCLING DRUG-SENSING TRANSCRIPTIONAL ACTIVATOR SOXR"/>
    <property type="match status" value="1"/>
</dbReference>
<evidence type="ECO:0000256" key="1">
    <source>
        <dbReference type="ARBA" id="ARBA00023015"/>
    </source>
</evidence>
<dbReference type="PROSITE" id="PS50937">
    <property type="entry name" value="HTH_MERR_2"/>
    <property type="match status" value="1"/>
</dbReference>